<keyword evidence="4" id="KW-1185">Reference proteome</keyword>
<dbReference type="EMBL" id="CAMXCT020005813">
    <property type="protein sequence ID" value="CAL1166708.1"/>
    <property type="molecule type" value="Genomic_DNA"/>
</dbReference>
<organism evidence="1">
    <name type="scientific">Cladocopium goreaui</name>
    <dbReference type="NCBI Taxonomy" id="2562237"/>
    <lineage>
        <taxon>Eukaryota</taxon>
        <taxon>Sar</taxon>
        <taxon>Alveolata</taxon>
        <taxon>Dinophyceae</taxon>
        <taxon>Suessiales</taxon>
        <taxon>Symbiodiniaceae</taxon>
        <taxon>Cladocopium</taxon>
    </lineage>
</organism>
<evidence type="ECO:0000313" key="1">
    <source>
        <dbReference type="EMBL" id="CAI4013333.1"/>
    </source>
</evidence>
<comment type="caution">
    <text evidence="1">The sequence shown here is derived from an EMBL/GenBank/DDBJ whole genome shotgun (WGS) entry which is preliminary data.</text>
</comment>
<dbReference type="Gene3D" id="3.30.450.20">
    <property type="entry name" value="PAS domain"/>
    <property type="match status" value="1"/>
</dbReference>
<dbReference type="Proteomes" id="UP001152797">
    <property type="component" value="Unassembled WGS sequence"/>
</dbReference>
<reference evidence="1" key="1">
    <citation type="submission" date="2022-10" db="EMBL/GenBank/DDBJ databases">
        <authorList>
            <person name="Chen Y."/>
            <person name="Dougan E. K."/>
            <person name="Chan C."/>
            <person name="Rhodes N."/>
            <person name="Thang M."/>
        </authorList>
    </citation>
    <scope>NUCLEOTIDE SEQUENCE</scope>
</reference>
<evidence type="ECO:0000313" key="2">
    <source>
        <dbReference type="EMBL" id="CAL1166708.1"/>
    </source>
</evidence>
<name>A0A9P1GHF7_9DINO</name>
<sequence>MLGFAVRRNRPKVLSKAGATGPGTTKQSVCNDSGGLHLSSSSSFIICDSIVGYPIRHASQGFQDLLGYKASECVGEGFGGRQLRNGLQQSSEFKNLAKELGLNELEMSNSIQRMAQAADQAAQSAASDGAANLSGQRSPLLLATKKTGELFVCEISWRKNTHPSLGWSYHAGLLRDVSKISAARLLVAASQETTYQELCNEWADTLAPDLGLPKLSEKLGSSSQDMHAVAQKMWTDELTKETGKAKTQTRRADASSIWSRSTASTLASVNASTRASHHLGGIFAR</sequence>
<dbReference type="OrthoDB" id="420604at2759"/>
<dbReference type="AlphaFoldDB" id="A0A9P1GHF7"/>
<accession>A0A9P1GHF7</accession>
<gene>
    <name evidence="1" type="ORF">C1SCF055_LOCUS38317</name>
</gene>
<evidence type="ECO:0000313" key="3">
    <source>
        <dbReference type="EMBL" id="CAL4800645.1"/>
    </source>
</evidence>
<reference evidence="2" key="2">
    <citation type="submission" date="2024-04" db="EMBL/GenBank/DDBJ databases">
        <authorList>
            <person name="Chen Y."/>
            <person name="Shah S."/>
            <person name="Dougan E. K."/>
            <person name="Thang M."/>
            <person name="Chan C."/>
        </authorList>
    </citation>
    <scope>NUCLEOTIDE SEQUENCE [LARGE SCALE GENOMIC DNA]</scope>
</reference>
<proteinExistence type="predicted"/>
<protein>
    <submittedName>
        <fullName evidence="3">PAS domain-containing protein</fullName>
    </submittedName>
</protein>
<evidence type="ECO:0000313" key="4">
    <source>
        <dbReference type="Proteomes" id="UP001152797"/>
    </source>
</evidence>
<feature type="non-terminal residue" evidence="1">
    <location>
        <position position="1"/>
    </location>
</feature>
<dbReference type="EMBL" id="CAMXCT030005813">
    <property type="protein sequence ID" value="CAL4800645.1"/>
    <property type="molecule type" value="Genomic_DNA"/>
</dbReference>
<dbReference type="EMBL" id="CAMXCT010005813">
    <property type="protein sequence ID" value="CAI4013333.1"/>
    <property type="molecule type" value="Genomic_DNA"/>
</dbReference>